<dbReference type="Proteomes" id="UP001175271">
    <property type="component" value="Unassembled WGS sequence"/>
</dbReference>
<comment type="caution">
    <text evidence="3">The sequence shown here is derived from an EMBL/GenBank/DDBJ whole genome shotgun (WGS) entry which is preliminary data.</text>
</comment>
<dbReference type="GO" id="GO:0005739">
    <property type="term" value="C:mitochondrion"/>
    <property type="evidence" value="ECO:0007669"/>
    <property type="project" value="UniProtKB-SubCell"/>
</dbReference>
<reference evidence="3" key="1">
    <citation type="submission" date="2023-06" db="EMBL/GenBank/DDBJ databases">
        <title>Genomic analysis of the entomopathogenic nematode Steinernema hermaphroditum.</title>
        <authorList>
            <person name="Schwarz E.M."/>
            <person name="Heppert J.K."/>
            <person name="Baniya A."/>
            <person name="Schwartz H.T."/>
            <person name="Tan C.-H."/>
            <person name="Antoshechkin I."/>
            <person name="Sternberg P.W."/>
            <person name="Goodrich-Blair H."/>
            <person name="Dillman A.R."/>
        </authorList>
    </citation>
    <scope>NUCLEOTIDE SEQUENCE</scope>
    <source>
        <strain evidence="3">PS9179</strain>
        <tissue evidence="3">Whole animal</tissue>
    </source>
</reference>
<feature type="coiled-coil region" evidence="2">
    <location>
        <begin position="378"/>
        <end position="415"/>
    </location>
</feature>
<dbReference type="EMBL" id="JAUCMV010000001">
    <property type="protein sequence ID" value="KAK0422018.1"/>
    <property type="molecule type" value="Genomic_DNA"/>
</dbReference>
<dbReference type="PANTHER" id="PTHR21393:SF0">
    <property type="entry name" value="SMALL RIBOSOMAL SUBUNIT PROTEIN MS27"/>
    <property type="match status" value="1"/>
</dbReference>
<accession>A0AA39ICV4</accession>
<protein>
    <recommendedName>
        <fullName evidence="5">28S ribosomal protein S27, mitochondrial</fullName>
    </recommendedName>
</protein>
<dbReference type="PANTHER" id="PTHR21393">
    <property type="entry name" value="MITOCHONDRIAL 28S RIBOSOMAL PROTEIN S27"/>
    <property type="match status" value="1"/>
</dbReference>
<keyword evidence="2" id="KW-0175">Coiled coil</keyword>
<evidence type="ECO:0000313" key="4">
    <source>
        <dbReference type="Proteomes" id="UP001175271"/>
    </source>
</evidence>
<gene>
    <name evidence="3" type="ORF">QR680_007315</name>
</gene>
<name>A0AA39ICV4_9BILA</name>
<evidence type="ECO:0000256" key="1">
    <source>
        <dbReference type="ARBA" id="ARBA00004173"/>
    </source>
</evidence>
<evidence type="ECO:0000256" key="2">
    <source>
        <dbReference type="SAM" id="Coils"/>
    </source>
</evidence>
<dbReference type="Pfam" id="PF10037">
    <property type="entry name" value="MRP-S27"/>
    <property type="match status" value="1"/>
</dbReference>
<organism evidence="3 4">
    <name type="scientific">Steinernema hermaphroditum</name>
    <dbReference type="NCBI Taxonomy" id="289476"/>
    <lineage>
        <taxon>Eukaryota</taxon>
        <taxon>Metazoa</taxon>
        <taxon>Ecdysozoa</taxon>
        <taxon>Nematoda</taxon>
        <taxon>Chromadorea</taxon>
        <taxon>Rhabditida</taxon>
        <taxon>Tylenchina</taxon>
        <taxon>Panagrolaimomorpha</taxon>
        <taxon>Strongyloidoidea</taxon>
        <taxon>Steinernematidae</taxon>
        <taxon>Steinernema</taxon>
    </lineage>
</organism>
<evidence type="ECO:0008006" key="5">
    <source>
        <dbReference type="Google" id="ProtNLM"/>
    </source>
</evidence>
<sequence length="461" mass="53031">MFATRLGSIVGRRLSARTLPSHRYLLSSAFQLNSEWSHRQEALKKLALGGDYEWIAAVQKKFIGGGHASAVDVDAAACGAEEKDQIEDIVDLIYKLRHTENAADLLESTEYAVVRMLLKNDAVEKLFLVLNDPINYGIFLNEHSASLGMDYFLTKENFAAAAKIATFVMLQEMLDNRLVNLLSVYSCLKWLELPAEERVFSAEIHPQPDVEEEEISEEDQKTFKFPYLKNEFFDNHFDLVEPEALVGKTLLWVSQHLSDAALTENLRILGALFYKQWELLESQLEKSRNLTHDVAAICGERIDQLLAGLGEGQEESPEAQRYNKLKELVEKTPKSESPEKLSAIVEKSFLAVREDEEKSLTASQTALFKKWNERRQSLIEAQAQKVALRIRLEEIAEEKLEAEEEKERLMFFENREMWLDKAYERDRLFEELKVDAEASQQTEQQYSMEMFEKARKFVEQA</sequence>
<proteinExistence type="predicted"/>
<dbReference type="InterPro" id="IPR019266">
    <property type="entry name" value="Ribosomal_mS27"/>
</dbReference>
<evidence type="ECO:0000313" key="3">
    <source>
        <dbReference type="EMBL" id="KAK0422018.1"/>
    </source>
</evidence>
<dbReference type="AlphaFoldDB" id="A0AA39ICV4"/>
<keyword evidence="4" id="KW-1185">Reference proteome</keyword>
<dbReference type="InterPro" id="IPR034913">
    <property type="entry name" value="mS27/PTCD2"/>
</dbReference>
<comment type="subcellular location">
    <subcellularLocation>
        <location evidence="1">Mitochondrion</location>
    </subcellularLocation>
</comment>